<sequence length="376" mass="43284">MIIQIDGTNTLNKGAELMLVAIIEQIEEKYPRAKVIYNSNHTNEKKLNIKTDLNIKKRFWLKNGRLPIALLSRLKLPYTFFTSKYALKNIDIVLDASGFQFSDQWNYSKERLNILENYLRDLKKYKSKIVFLPQALGPFETEPGKKAVEIINEFSDIIIAREQISYDYVINAGANKKKVWKHPDFTLLVKGIFPEKYNHLKGKVCIIPNIKMVTHTNAGDSEYLEFLKKIILVFKELGKDVFILNHEGSGDLKICNQLNSLFDDSLEIVTDLNAKEVKGVIGASFITVSSRFHGVASALSQGVPCLATSWNHKYKMLFQDYDQQDQIINVNDDWLTTRIKVIETFNNHKEINKALSAKKEFLAIEIQSMWNKIWSN</sequence>
<evidence type="ECO:0000313" key="3">
    <source>
        <dbReference type="Proteomes" id="UP001491088"/>
    </source>
</evidence>
<proteinExistence type="predicted"/>
<feature type="domain" description="Polysaccharide pyruvyl transferase" evidence="1">
    <location>
        <begin position="12"/>
        <end position="312"/>
    </location>
</feature>
<reference evidence="2 3" key="1">
    <citation type="submission" date="2024-03" db="EMBL/GenBank/DDBJ databases">
        <authorList>
            <person name="Cao K."/>
        </authorList>
    </citation>
    <scope>NUCLEOTIDE SEQUENCE [LARGE SCALE GENOMIC DNA]</scope>
    <source>
        <strain evidence="2 3">MCCC 1K00696</strain>
    </source>
</reference>
<dbReference type="GO" id="GO:0016740">
    <property type="term" value="F:transferase activity"/>
    <property type="evidence" value="ECO:0007669"/>
    <property type="project" value="UniProtKB-KW"/>
</dbReference>
<dbReference type="Pfam" id="PF04230">
    <property type="entry name" value="PS_pyruv_trans"/>
    <property type="match status" value="1"/>
</dbReference>
<dbReference type="InterPro" id="IPR007345">
    <property type="entry name" value="Polysacch_pyruvyl_Trfase"/>
</dbReference>
<dbReference type="PANTHER" id="PTHR36836:SF1">
    <property type="entry name" value="COLANIC ACID BIOSYNTHESIS PROTEIN WCAK"/>
    <property type="match status" value="1"/>
</dbReference>
<dbReference type="Proteomes" id="UP001491088">
    <property type="component" value="Chromosome"/>
</dbReference>
<dbReference type="EMBL" id="CP150496">
    <property type="protein sequence ID" value="WYW56832.1"/>
    <property type="molecule type" value="Genomic_DNA"/>
</dbReference>
<evidence type="ECO:0000259" key="1">
    <source>
        <dbReference type="Pfam" id="PF04230"/>
    </source>
</evidence>
<protein>
    <submittedName>
        <fullName evidence="2">Polysaccharide pyruvyl transferase family protein</fullName>
    </submittedName>
</protein>
<keyword evidence="2" id="KW-0808">Transferase</keyword>
<evidence type="ECO:0000313" key="2">
    <source>
        <dbReference type="EMBL" id="WYW56832.1"/>
    </source>
</evidence>
<gene>
    <name evidence="2" type="ORF">WG950_06130</name>
</gene>
<accession>A0ABZ2TUM3</accession>
<dbReference type="PANTHER" id="PTHR36836">
    <property type="entry name" value="COLANIC ACID BIOSYNTHESIS PROTEIN WCAK"/>
    <property type="match status" value="1"/>
</dbReference>
<name>A0ABZ2TUM3_9FLAO</name>
<organism evidence="2 3">
    <name type="scientific">Polaribacter marinaquae</name>
    <dbReference type="NCBI Taxonomy" id="1642819"/>
    <lineage>
        <taxon>Bacteria</taxon>
        <taxon>Pseudomonadati</taxon>
        <taxon>Bacteroidota</taxon>
        <taxon>Flavobacteriia</taxon>
        <taxon>Flavobacteriales</taxon>
        <taxon>Flavobacteriaceae</taxon>
    </lineage>
</organism>
<dbReference type="RefSeq" id="WP_340934908.1">
    <property type="nucleotide sequence ID" value="NZ_CP150496.1"/>
</dbReference>
<keyword evidence="3" id="KW-1185">Reference proteome</keyword>